<name>X1ALR8_9ZZZZ</name>
<dbReference type="AlphaFoldDB" id="X1ALR8"/>
<sequence>QIVFDPNGEYANENEQDKSKKLNPEAIKNAWKCGPGDLQEDLQQDIITYGITKHPNDPRRKLMLLNFYLGDNLQIGKDIINSALSEASDKYILNFRDVMFDPPDPEDTSAMIRYKRRVLCYRALLHKAGLMPHESLNPNTKGLFNKKIRNAMADSEGNEKSDKSDEYKDCSKILSDNNPTWGRIADACKILGNYIQDKHSSFRVFDREYMEESSSGSWADEGLEKILGMFQFINGPLLIGRVHEHHTSSTKSDYALDIFAHLKAGKLVIIDQSSGNPALNKASADRVMRVIFQHHQEIFRNG</sequence>
<protein>
    <submittedName>
        <fullName evidence="2">Uncharacterized protein</fullName>
    </submittedName>
</protein>
<evidence type="ECO:0000256" key="1">
    <source>
        <dbReference type="SAM" id="MobiDB-lite"/>
    </source>
</evidence>
<reference evidence="2" key="1">
    <citation type="journal article" date="2014" name="Front. Microbiol.">
        <title>High frequency of phylogenetically diverse reductive dehalogenase-homologous genes in deep subseafloor sedimentary metagenomes.</title>
        <authorList>
            <person name="Kawai M."/>
            <person name="Futagami T."/>
            <person name="Toyoda A."/>
            <person name="Takaki Y."/>
            <person name="Nishi S."/>
            <person name="Hori S."/>
            <person name="Arai W."/>
            <person name="Tsubouchi T."/>
            <person name="Morono Y."/>
            <person name="Uchiyama I."/>
            <person name="Ito T."/>
            <person name="Fujiyama A."/>
            <person name="Inagaki F."/>
            <person name="Takami H."/>
        </authorList>
    </citation>
    <scope>NUCLEOTIDE SEQUENCE</scope>
    <source>
        <strain evidence="2">Expedition CK06-06</strain>
    </source>
</reference>
<dbReference type="EMBL" id="BART01016577">
    <property type="protein sequence ID" value="GAG83479.1"/>
    <property type="molecule type" value="Genomic_DNA"/>
</dbReference>
<comment type="caution">
    <text evidence="2">The sequence shown here is derived from an EMBL/GenBank/DDBJ whole genome shotgun (WGS) entry which is preliminary data.</text>
</comment>
<feature type="non-terminal residue" evidence="2">
    <location>
        <position position="1"/>
    </location>
</feature>
<gene>
    <name evidence="2" type="ORF">S01H4_31834</name>
</gene>
<organism evidence="2">
    <name type="scientific">marine sediment metagenome</name>
    <dbReference type="NCBI Taxonomy" id="412755"/>
    <lineage>
        <taxon>unclassified sequences</taxon>
        <taxon>metagenomes</taxon>
        <taxon>ecological metagenomes</taxon>
    </lineage>
</organism>
<proteinExistence type="predicted"/>
<feature type="non-terminal residue" evidence="2">
    <location>
        <position position="302"/>
    </location>
</feature>
<feature type="region of interest" description="Disordered" evidence="1">
    <location>
        <begin position="1"/>
        <end position="22"/>
    </location>
</feature>
<evidence type="ECO:0000313" key="2">
    <source>
        <dbReference type="EMBL" id="GAG83479.1"/>
    </source>
</evidence>
<accession>X1ALR8</accession>